<evidence type="ECO:0000313" key="6">
    <source>
        <dbReference type="EMBL" id="MFC3155262.1"/>
    </source>
</evidence>
<evidence type="ECO:0000256" key="1">
    <source>
        <dbReference type="ARBA" id="ARBA00022723"/>
    </source>
</evidence>
<accession>A0ABV7HV64</accession>
<name>A0ABV7HV64_9GAMM</name>
<dbReference type="PROSITE" id="PS51128">
    <property type="entry name" value="ZF_DKSA_2"/>
    <property type="match status" value="1"/>
</dbReference>
<dbReference type="Pfam" id="PF01258">
    <property type="entry name" value="zf-dskA_traR"/>
    <property type="match status" value="1"/>
</dbReference>
<keyword evidence="7" id="KW-1185">Reference proteome</keyword>
<sequence length="73" mass="8090">MADDADRAGELQQLSDSAVIATQLSRHDFNAKSLTVCKDCGFEIEPERQALGGVTRCRECQGYAEQEGKQWAR</sequence>
<keyword evidence="2" id="KW-0863">Zinc-finger</keyword>
<dbReference type="InterPro" id="IPR000962">
    <property type="entry name" value="Znf_DskA_TraR"/>
</dbReference>
<dbReference type="Proteomes" id="UP001595548">
    <property type="component" value="Unassembled WGS sequence"/>
</dbReference>
<evidence type="ECO:0000256" key="3">
    <source>
        <dbReference type="ARBA" id="ARBA00022833"/>
    </source>
</evidence>
<proteinExistence type="predicted"/>
<gene>
    <name evidence="6" type="ORF">ACFOEB_08620</name>
</gene>
<organism evidence="6 7">
    <name type="scientific">Gilvimarinus japonicus</name>
    <dbReference type="NCBI Taxonomy" id="1796469"/>
    <lineage>
        <taxon>Bacteria</taxon>
        <taxon>Pseudomonadati</taxon>
        <taxon>Pseudomonadota</taxon>
        <taxon>Gammaproteobacteria</taxon>
        <taxon>Cellvibrionales</taxon>
        <taxon>Cellvibrionaceae</taxon>
        <taxon>Gilvimarinus</taxon>
    </lineage>
</organism>
<comment type="caution">
    <text evidence="4">Lacks conserved residue(s) required for the propagation of feature annotation.</text>
</comment>
<evidence type="ECO:0000256" key="4">
    <source>
        <dbReference type="PROSITE-ProRule" id="PRU00510"/>
    </source>
</evidence>
<evidence type="ECO:0000313" key="7">
    <source>
        <dbReference type="Proteomes" id="UP001595548"/>
    </source>
</evidence>
<evidence type="ECO:0000256" key="2">
    <source>
        <dbReference type="ARBA" id="ARBA00022771"/>
    </source>
</evidence>
<keyword evidence="3" id="KW-0862">Zinc</keyword>
<comment type="caution">
    <text evidence="6">The sequence shown here is derived from an EMBL/GenBank/DDBJ whole genome shotgun (WGS) entry which is preliminary data.</text>
</comment>
<evidence type="ECO:0000259" key="5">
    <source>
        <dbReference type="Pfam" id="PF01258"/>
    </source>
</evidence>
<reference evidence="7" key="1">
    <citation type="journal article" date="2019" name="Int. J. Syst. Evol. Microbiol.">
        <title>The Global Catalogue of Microorganisms (GCM) 10K type strain sequencing project: providing services to taxonomists for standard genome sequencing and annotation.</title>
        <authorList>
            <consortium name="The Broad Institute Genomics Platform"/>
            <consortium name="The Broad Institute Genome Sequencing Center for Infectious Disease"/>
            <person name="Wu L."/>
            <person name="Ma J."/>
        </authorList>
    </citation>
    <scope>NUCLEOTIDE SEQUENCE [LARGE SCALE GENOMIC DNA]</scope>
    <source>
        <strain evidence="7">KCTC 52141</strain>
    </source>
</reference>
<dbReference type="EMBL" id="JBHRTL010000006">
    <property type="protein sequence ID" value="MFC3155262.1"/>
    <property type="molecule type" value="Genomic_DNA"/>
</dbReference>
<keyword evidence="1" id="KW-0479">Metal-binding</keyword>
<dbReference type="RefSeq" id="WP_382415874.1">
    <property type="nucleotide sequence ID" value="NZ_AP031500.1"/>
</dbReference>
<feature type="domain" description="Zinc finger DksA/TraR C4-type" evidence="5">
    <location>
        <begin position="35"/>
        <end position="66"/>
    </location>
</feature>
<protein>
    <submittedName>
        <fullName evidence="6">TraR/DksA C4-type zinc finger protein</fullName>
    </submittedName>
</protein>